<dbReference type="EMBL" id="MDTQ01000001">
    <property type="protein sequence ID" value="ODC05026.1"/>
    <property type="molecule type" value="Genomic_DNA"/>
</dbReference>
<dbReference type="Proteomes" id="UP000094291">
    <property type="component" value="Unassembled WGS sequence"/>
</dbReference>
<organism evidence="3 4">
    <name type="scientific">Terasakiispira papahanaumokuakeensis</name>
    <dbReference type="NCBI Taxonomy" id="197479"/>
    <lineage>
        <taxon>Bacteria</taxon>
        <taxon>Pseudomonadati</taxon>
        <taxon>Pseudomonadota</taxon>
        <taxon>Gammaproteobacteria</taxon>
        <taxon>Oceanospirillales</taxon>
        <taxon>Terasakiispira</taxon>
    </lineage>
</organism>
<evidence type="ECO:0000313" key="4">
    <source>
        <dbReference type="Proteomes" id="UP000094291"/>
    </source>
</evidence>
<dbReference type="OrthoDB" id="8612583at2"/>
<evidence type="ECO:0000313" key="3">
    <source>
        <dbReference type="EMBL" id="ODC05026.1"/>
    </source>
</evidence>
<dbReference type="InterPro" id="IPR043824">
    <property type="entry name" value="DUF5801"/>
</dbReference>
<gene>
    <name evidence="3" type="ORF">BFW38_17290</name>
</gene>
<comment type="caution">
    <text evidence="3">The sequence shown here is derived from an EMBL/GenBank/DDBJ whole genome shotgun (WGS) entry which is preliminary data.</text>
</comment>
<name>A0A1E2VDX5_9GAMM</name>
<evidence type="ECO:0000259" key="2">
    <source>
        <dbReference type="Pfam" id="PF19116"/>
    </source>
</evidence>
<feature type="domain" description="DUF5801" evidence="2">
    <location>
        <begin position="413"/>
        <end position="545"/>
    </location>
</feature>
<accession>A0A1E2VDX5</accession>
<feature type="region of interest" description="Disordered" evidence="1">
    <location>
        <begin position="1501"/>
        <end position="1735"/>
    </location>
</feature>
<feature type="compositionally biased region" description="Low complexity" evidence="1">
    <location>
        <begin position="1525"/>
        <end position="1574"/>
    </location>
</feature>
<proteinExistence type="predicted"/>
<feature type="compositionally biased region" description="Polar residues" evidence="1">
    <location>
        <begin position="1582"/>
        <end position="1599"/>
    </location>
</feature>
<feature type="compositionally biased region" description="Low complexity" evidence="1">
    <location>
        <begin position="1673"/>
        <end position="1701"/>
    </location>
</feature>
<dbReference type="Pfam" id="PF19116">
    <property type="entry name" value="DUF5801"/>
    <property type="match status" value="1"/>
</dbReference>
<evidence type="ECO:0000256" key="1">
    <source>
        <dbReference type="SAM" id="MobiDB-lite"/>
    </source>
</evidence>
<protein>
    <recommendedName>
        <fullName evidence="2">DUF5801 domain-containing protein</fullName>
    </recommendedName>
</protein>
<sequence length="1735" mass="179182">MVLNTNEAPSSLGGSVEGAEDQALLLDWDDLNISNREADQSLSIKVTALAGGGELQVQDDSGAWQSVAVGDQLTQAQFEANQVRFVPDENESGVDGYGGNGVGNQQANYAELKFTPNDGIADGQETSLAIDIRPIADRPDLSISVGEQVSSESSSTVVVHGDITITIGQGGIEISGSGEVITSIAGSSGNLHGDADADVIVLDGPFSEIKDGTQSLHSVDGGNLDYLYLTGSASDYTVDWSEQHLGSGIDGAITDSQGNTLSFNNVAGIIFGDGTSLYDDLDISTSNGSETYELNLAAALTDTDGSEVLSGVTLSGVPDGVTIQGDGVSQLDNGDWYVDNPTGQDLDSLDLSMTVPQGTDEFTITAEVTAKEIVGEDEVVVSTKNALASADFVDTDTTPTITVDQDTLSGLEVQTDESGLRTADSVTSTTDFSQALGFDYGTDGAGQVTYQLSLAGTQPVSTDLTVSQTGEAISLVMQDGHLIGQTVSGEKAFEVSVDQNGQVSMTQYQAMSHPDTTRADEVNSLDGLGIKLVVTATDADDNTSAGDMGRTEIDLGAHLSVEDDGVTLSQTPPASGYQAVTDGIPEAVTGSYGFETGEGWSSSSSFDPSHVISGSEYSSAGFTVQAIGLNADGSGQVPGQVYQSWRGLSVRSSEADGSIEELPQEISYRNGASEELVFKLEPGHIAYGLKAELSSLFVDGVMGDGDNEVAKMVFYRDGVKIAESDDIVSFSQSPSGDWQADMASVPGGFDEVRFMAVDNGAGSNAQNSDFAVKAIEFLGSEDGDSTEIAHSTGQVDAQAADGVTFELTGLESHPEYAVTLADDNHTLIARDAEGNKAFEVKLSQNTGTWDFLQYQALPEDVKFGVKATDGDGDTANTTVALDAYSGVEPSVTVDVEAATHYDTIVQGDIDDLGFDKNGTGYINDPLPPASTQTVTFDYGAENANKVITVTWNQQAFGGWEDGRWASQGYTEDTFAVYVNNALLQKYNFQSDPFNDNSWVSDVYGQSFQVVLDANGQATLRYEVRSTHPEETVSITDLQAALPTSGTDYPVTIEGTIESGHIASYLVTVEGGTLLHNGTALTPNDEGQYELTPDQLSGLSVDPAGEASDIQVSATAVSDLGVESPLATDAVAVETSSAPTPDVSVDIHGQGDITVSGDDINDLGNGHGGNYVSHYENDVSSVQTLDFGAEHAGETVTLSWSQVTQGGWDSSGLGKDTLQISVNGSSYEVNAGVSQASLDITLDANGQAVVQFQSTTNWSDERISISNLQAVLPGTYDVDVNGTIDASSQIVSYVVTVEGGTLMHNGQAVPSNGHGASVLRPDQLSGLTIEPSGGADQVQITAVAVSSEGVRSAPATDTAYVDGSDPAMAEAPVSALALDVDLSLDSDGLDASLSVAKTENGEVTQEYLDVETSVSVPQLSLVTWDSIEGAGASYDLEVTLADPDADWSYSLDGGENWLVGSETVINLPEGEYAAGDILVQQTLSDGSTVTGELALDAHLTVAGDSSEAGAETVDGSETDGSETADGSETTDGSEATEGSETGTGTSSDSTGASDADTSASDTSATGDTSDSETATPADGAGTSDVTDSSAEEAPTSSGETTDIAFGDDTIAMNFSDDPDAGTGTGEGLFGESQVASADSGASNSDSSTADDSLSDLLSDDAQTLEDDGITLPGSETETASSETASSETSSADSSTESSADTESQNDPATTDSAIDAGGTSVDLVHMQDSYNTTNYE</sequence>
<feature type="compositionally biased region" description="Low complexity" evidence="1">
    <location>
        <begin position="1634"/>
        <end position="1660"/>
    </location>
</feature>
<keyword evidence="4" id="KW-1185">Reference proteome</keyword>
<reference evidence="3 4" key="1">
    <citation type="submission" date="2016-08" db="EMBL/GenBank/DDBJ databases">
        <authorList>
            <person name="Seilhamer J.J."/>
        </authorList>
    </citation>
    <scope>NUCLEOTIDE SEQUENCE [LARGE SCALE GENOMIC DNA]</scope>
    <source>
        <strain evidence="3 4">PH27A</strain>
    </source>
</reference>
<dbReference type="STRING" id="197479.BFW38_17290"/>